<dbReference type="AlphaFoldDB" id="A0A413R8W7"/>
<reference evidence="1 2" key="1">
    <citation type="submission" date="2018-08" db="EMBL/GenBank/DDBJ databases">
        <title>A genome reference for cultivated species of the human gut microbiota.</title>
        <authorList>
            <person name="Zou Y."/>
            <person name="Xue W."/>
            <person name="Luo G."/>
        </authorList>
    </citation>
    <scope>NUCLEOTIDE SEQUENCE [LARGE SCALE GENOMIC DNA]</scope>
    <source>
        <strain evidence="1 2">AM44-11BH</strain>
    </source>
</reference>
<protein>
    <submittedName>
        <fullName evidence="1">Uncharacterized protein</fullName>
    </submittedName>
</protein>
<name>A0A413R8W7_9FIRM</name>
<keyword evidence="2" id="KW-1185">Reference proteome</keyword>
<accession>A0A413R8W7</accession>
<dbReference type="RefSeq" id="WP_117970496.1">
    <property type="nucleotide sequence ID" value="NZ_JAFILN010000012.1"/>
</dbReference>
<gene>
    <name evidence="1" type="ORF">DW944_06585</name>
</gene>
<dbReference type="Proteomes" id="UP000284779">
    <property type="component" value="Unassembled WGS sequence"/>
</dbReference>
<evidence type="ECO:0000313" key="1">
    <source>
        <dbReference type="EMBL" id="RHA18731.1"/>
    </source>
</evidence>
<sequence>MTFFHASQTKNIKILKPNISNHNIPLIYFSDKRENVLVYLSNAIEKFCKEKHFKFEGFWHKWGPYGFDKDGRLCLEEYYPNALKETYSGVKGYIYSCDSISTYKELNIQIPNAYISDRPTKVEHCEYVSDAYYEIIKAEQEGLITICRYDEFIKKRKEWLQKTIRDEFANSLLAPDYRFSLENKFADILAGK</sequence>
<proteinExistence type="predicted"/>
<organism evidence="1 2">
    <name type="scientific">Eubacterium ventriosum</name>
    <dbReference type="NCBI Taxonomy" id="39496"/>
    <lineage>
        <taxon>Bacteria</taxon>
        <taxon>Bacillati</taxon>
        <taxon>Bacillota</taxon>
        <taxon>Clostridia</taxon>
        <taxon>Eubacteriales</taxon>
        <taxon>Eubacteriaceae</taxon>
        <taxon>Eubacterium</taxon>
    </lineage>
</organism>
<comment type="caution">
    <text evidence="1">The sequence shown here is derived from an EMBL/GenBank/DDBJ whole genome shotgun (WGS) entry which is preliminary data.</text>
</comment>
<dbReference type="EMBL" id="QSFD01000005">
    <property type="protein sequence ID" value="RHA18731.1"/>
    <property type="molecule type" value="Genomic_DNA"/>
</dbReference>
<evidence type="ECO:0000313" key="2">
    <source>
        <dbReference type="Proteomes" id="UP000284779"/>
    </source>
</evidence>